<dbReference type="GO" id="GO:0043138">
    <property type="term" value="F:3'-5' DNA helicase activity"/>
    <property type="evidence" value="ECO:0007669"/>
    <property type="project" value="UniProtKB-EC"/>
</dbReference>
<dbReference type="GO" id="GO:0005737">
    <property type="term" value="C:cytoplasm"/>
    <property type="evidence" value="ECO:0007669"/>
    <property type="project" value="TreeGrafter"/>
</dbReference>
<dbReference type="CDD" id="cd17920">
    <property type="entry name" value="DEXHc_RecQ"/>
    <property type="match status" value="1"/>
</dbReference>
<feature type="domain" description="Helicase C-terminal" evidence="19">
    <location>
        <begin position="216"/>
        <end position="363"/>
    </location>
</feature>
<keyword evidence="4" id="KW-0479">Metal-binding</keyword>
<accession>A0A162FCY7</accession>
<protein>
    <recommendedName>
        <fullName evidence="16">DNA helicase RecQ</fullName>
        <ecNumber evidence="16">5.6.2.4</ecNumber>
    </recommendedName>
</protein>
<dbReference type="GO" id="GO:0030894">
    <property type="term" value="C:replisome"/>
    <property type="evidence" value="ECO:0007669"/>
    <property type="project" value="TreeGrafter"/>
</dbReference>
<proteinExistence type="inferred from homology"/>
<dbReference type="GO" id="GO:0005524">
    <property type="term" value="F:ATP binding"/>
    <property type="evidence" value="ECO:0007669"/>
    <property type="project" value="UniProtKB-KW"/>
</dbReference>
<dbReference type="GO" id="GO:0003677">
    <property type="term" value="F:DNA binding"/>
    <property type="evidence" value="ECO:0007669"/>
    <property type="project" value="UniProtKB-KW"/>
</dbReference>
<evidence type="ECO:0000256" key="5">
    <source>
        <dbReference type="ARBA" id="ARBA00022741"/>
    </source>
</evidence>
<dbReference type="GO" id="GO:0006310">
    <property type="term" value="P:DNA recombination"/>
    <property type="evidence" value="ECO:0007669"/>
    <property type="project" value="UniProtKB-UniRule"/>
</dbReference>
<gene>
    <name evidence="20" type="ORF">AZF04_00525</name>
</gene>
<name>A0A162FCY7_9BACI</name>
<dbReference type="Proteomes" id="UP000075806">
    <property type="component" value="Unassembled WGS sequence"/>
</dbReference>
<feature type="domain" description="HRDC" evidence="17">
    <location>
        <begin position="513"/>
        <end position="593"/>
    </location>
</feature>
<keyword evidence="6" id="KW-0227">DNA damage</keyword>
<evidence type="ECO:0000256" key="8">
    <source>
        <dbReference type="ARBA" id="ARBA00022806"/>
    </source>
</evidence>
<dbReference type="OrthoDB" id="9763310at2"/>
<dbReference type="GO" id="GO:0009378">
    <property type="term" value="F:four-way junction helicase activity"/>
    <property type="evidence" value="ECO:0007669"/>
    <property type="project" value="TreeGrafter"/>
</dbReference>
<dbReference type="InterPro" id="IPR011545">
    <property type="entry name" value="DEAD/DEAH_box_helicase_dom"/>
</dbReference>
<dbReference type="InterPro" id="IPR044876">
    <property type="entry name" value="HRDC_dom_sf"/>
</dbReference>
<evidence type="ECO:0000256" key="15">
    <source>
        <dbReference type="ARBA" id="ARBA00034617"/>
    </source>
</evidence>
<dbReference type="GO" id="GO:0009432">
    <property type="term" value="P:SOS response"/>
    <property type="evidence" value="ECO:0007669"/>
    <property type="project" value="UniProtKB-UniRule"/>
</dbReference>
<dbReference type="EC" id="5.6.2.4" evidence="16"/>
<evidence type="ECO:0000256" key="2">
    <source>
        <dbReference type="ARBA" id="ARBA00001947"/>
    </source>
</evidence>
<organism evidence="20 21">
    <name type="scientific">Alkalihalobacillus trypoxylicola</name>
    <dbReference type="NCBI Taxonomy" id="519424"/>
    <lineage>
        <taxon>Bacteria</taxon>
        <taxon>Bacillati</taxon>
        <taxon>Bacillota</taxon>
        <taxon>Bacilli</taxon>
        <taxon>Bacillales</taxon>
        <taxon>Bacillaceae</taxon>
        <taxon>Alkalihalobacillus</taxon>
    </lineage>
</organism>
<dbReference type="Pfam" id="PF00570">
    <property type="entry name" value="HRDC"/>
    <property type="match status" value="1"/>
</dbReference>
<comment type="caution">
    <text evidence="20">The sequence shown here is derived from an EMBL/GenBank/DDBJ whole genome shotgun (WGS) entry which is preliminary data.</text>
</comment>
<keyword evidence="21" id="KW-1185">Reference proteome</keyword>
<evidence type="ECO:0000256" key="14">
    <source>
        <dbReference type="ARBA" id="ARBA00023235"/>
    </source>
</evidence>
<dbReference type="Pfam" id="PF14493">
    <property type="entry name" value="HTH_40"/>
    <property type="match status" value="1"/>
</dbReference>
<dbReference type="Gene3D" id="1.10.10.10">
    <property type="entry name" value="Winged helix-like DNA-binding domain superfamily/Winged helix DNA-binding domain"/>
    <property type="match status" value="1"/>
</dbReference>
<dbReference type="SMART" id="SM00341">
    <property type="entry name" value="HRDC"/>
    <property type="match status" value="1"/>
</dbReference>
<evidence type="ECO:0000256" key="10">
    <source>
        <dbReference type="ARBA" id="ARBA00022840"/>
    </source>
</evidence>
<evidence type="ECO:0000256" key="7">
    <source>
        <dbReference type="ARBA" id="ARBA00022801"/>
    </source>
</evidence>
<dbReference type="PANTHER" id="PTHR13710:SF105">
    <property type="entry name" value="ATP-DEPENDENT DNA HELICASE Q1"/>
    <property type="match status" value="1"/>
</dbReference>
<dbReference type="PROSITE" id="PS51192">
    <property type="entry name" value="HELICASE_ATP_BIND_1"/>
    <property type="match status" value="1"/>
</dbReference>
<dbReference type="SUPFAM" id="SSF46785">
    <property type="entry name" value="Winged helix' DNA-binding domain"/>
    <property type="match status" value="1"/>
</dbReference>
<comment type="cofactor">
    <cofactor evidence="1">
        <name>Mg(2+)</name>
        <dbReference type="ChEBI" id="CHEBI:18420"/>
    </cofactor>
</comment>
<evidence type="ECO:0000256" key="9">
    <source>
        <dbReference type="ARBA" id="ARBA00022833"/>
    </source>
</evidence>
<evidence type="ECO:0000313" key="21">
    <source>
        <dbReference type="Proteomes" id="UP000075806"/>
    </source>
</evidence>
<dbReference type="Pfam" id="PF00270">
    <property type="entry name" value="DEAD"/>
    <property type="match status" value="1"/>
</dbReference>
<dbReference type="Gene3D" id="3.40.50.300">
    <property type="entry name" value="P-loop containing nucleotide triphosphate hydrolases"/>
    <property type="match status" value="2"/>
</dbReference>
<evidence type="ECO:0000259" key="19">
    <source>
        <dbReference type="PROSITE" id="PS51194"/>
    </source>
</evidence>
<dbReference type="GO" id="GO:0046872">
    <property type="term" value="F:metal ion binding"/>
    <property type="evidence" value="ECO:0007669"/>
    <property type="project" value="UniProtKB-KW"/>
</dbReference>
<dbReference type="InterPro" id="IPR014001">
    <property type="entry name" value="Helicase_ATP-bd"/>
</dbReference>
<dbReference type="AlphaFoldDB" id="A0A162FCY7"/>
<dbReference type="PROSITE" id="PS51194">
    <property type="entry name" value="HELICASE_CTER"/>
    <property type="match status" value="1"/>
</dbReference>
<keyword evidence="8 20" id="KW-0347">Helicase</keyword>
<dbReference type="Gene3D" id="1.10.150.80">
    <property type="entry name" value="HRDC domain"/>
    <property type="match status" value="1"/>
</dbReference>
<keyword evidence="7" id="KW-0378">Hydrolase</keyword>
<dbReference type="Pfam" id="PF09382">
    <property type="entry name" value="RQC"/>
    <property type="match status" value="1"/>
</dbReference>
<dbReference type="InterPro" id="IPR018982">
    <property type="entry name" value="RQC_domain"/>
</dbReference>
<comment type="catalytic activity">
    <reaction evidence="15">
        <text>Couples ATP hydrolysis with the unwinding of duplex DNA by translocating in the 3'-5' direction.</text>
        <dbReference type="EC" id="5.6.2.4"/>
    </reaction>
</comment>
<dbReference type="InterPro" id="IPR032284">
    <property type="entry name" value="RecQ_Zn-bd"/>
</dbReference>
<evidence type="ECO:0000256" key="11">
    <source>
        <dbReference type="ARBA" id="ARBA00023125"/>
    </source>
</evidence>
<dbReference type="InterPro" id="IPR027417">
    <property type="entry name" value="P-loop_NTPase"/>
</dbReference>
<comment type="similarity">
    <text evidence="3">Belongs to the helicase family. RecQ subfamily.</text>
</comment>
<evidence type="ECO:0000259" key="17">
    <source>
        <dbReference type="PROSITE" id="PS50967"/>
    </source>
</evidence>
<evidence type="ECO:0000256" key="3">
    <source>
        <dbReference type="ARBA" id="ARBA00005446"/>
    </source>
</evidence>
<evidence type="ECO:0000313" key="20">
    <source>
        <dbReference type="EMBL" id="KYG35322.1"/>
    </source>
</evidence>
<dbReference type="SMART" id="SM00487">
    <property type="entry name" value="DEXDc"/>
    <property type="match status" value="1"/>
</dbReference>
<dbReference type="InterPro" id="IPR002121">
    <property type="entry name" value="HRDC_dom"/>
</dbReference>
<dbReference type="InterPro" id="IPR004589">
    <property type="entry name" value="DNA_helicase_ATP-dep_RecQ"/>
</dbReference>
<keyword evidence="14" id="KW-0413">Isomerase</keyword>
<keyword evidence="12" id="KW-0233">DNA recombination</keyword>
<dbReference type="Pfam" id="PF00271">
    <property type="entry name" value="Helicase_C"/>
    <property type="match status" value="1"/>
</dbReference>
<keyword evidence="5" id="KW-0547">Nucleotide-binding</keyword>
<dbReference type="GO" id="GO:0006260">
    <property type="term" value="P:DNA replication"/>
    <property type="evidence" value="ECO:0007669"/>
    <property type="project" value="InterPro"/>
</dbReference>
<dbReference type="SUPFAM" id="SSF52540">
    <property type="entry name" value="P-loop containing nucleoside triphosphate hydrolases"/>
    <property type="match status" value="1"/>
</dbReference>
<comment type="cofactor">
    <cofactor evidence="2">
        <name>Zn(2+)</name>
        <dbReference type="ChEBI" id="CHEBI:29105"/>
    </cofactor>
</comment>
<evidence type="ECO:0000256" key="16">
    <source>
        <dbReference type="NCBIfam" id="TIGR01389"/>
    </source>
</evidence>
<dbReference type="FunFam" id="3.40.50.300:FF:000296">
    <property type="entry name" value="ATP-dependent DNA helicase RecQ"/>
    <property type="match status" value="1"/>
</dbReference>
<evidence type="ECO:0000256" key="13">
    <source>
        <dbReference type="ARBA" id="ARBA00023204"/>
    </source>
</evidence>
<dbReference type="PROSITE" id="PS50967">
    <property type="entry name" value="HRDC"/>
    <property type="match status" value="1"/>
</dbReference>
<keyword evidence="13" id="KW-0234">DNA repair</keyword>
<dbReference type="InterPro" id="IPR010997">
    <property type="entry name" value="HRDC-like_sf"/>
</dbReference>
<dbReference type="PANTHER" id="PTHR13710">
    <property type="entry name" value="DNA HELICASE RECQ FAMILY MEMBER"/>
    <property type="match status" value="1"/>
</dbReference>
<sequence length="698" mass="80423">MMELAQEKLNIIYGYQKFREGQERLIYQILNKQSSLAIMPTGSGKSLCYQIPALILDGVTVVVTPLISLMKDQVDSLKHLGIEATYINSTLTSTEEKERLHGLKRQFYKLVYVAPERLAQAKFIDITKRLNISLVAIDEAHCLSQWGHDFRPSYRKIPDWIQQLKEKPTILALTATATNKVKNDLMSHLYLDDDQLVSTGYARSNLTLTVLKNVERVSYVLKYLKANRHSSGILYSTTRKDVEMLYHQLKKEGLSVTYYHGGLSEAERQMNQEKFLFDEASIMIATNAFGMGINKSNVRFIIHYQLPRTIEAYYQEAGRAGRDGEESECILLFSPQDIRTQQYLIEQSNQDPDRQAQEYENLQKMIGYCHTDACLSEYILRYFGESSSKPCGKCYNCKTQGQLIDRTKEAQIILSTIKRLRERYGKTMIAQVVVGSSNQKVKQWNLDDVSTYGLLNSWSLKETTSFIDYLIAEQFLKPTNSSYPVLELTNKALYVLKGQQKIEQRIRENIESVSEDDDIFLILKEKRRQLAKEKQLPPYYIFSDKTLKEMARTIPVTEEELMNISGVGMQKLRDYGPIFLEQLQQIKKDDNVMKKRSTPEGKATKKNGYKISVELFLAGKTIEEIANERQLTEITVQNHLLKGFHNQEITSLEQYVEEEKVQQIKKAIEKVGIEKLKPIKELLPADISYQEIRFVVGK</sequence>
<evidence type="ECO:0000256" key="1">
    <source>
        <dbReference type="ARBA" id="ARBA00001946"/>
    </source>
</evidence>
<keyword evidence="9" id="KW-0862">Zinc</keyword>
<dbReference type="NCBIfam" id="TIGR00614">
    <property type="entry name" value="recQ_fam"/>
    <property type="match status" value="1"/>
</dbReference>
<dbReference type="SMART" id="SM00490">
    <property type="entry name" value="HELICc"/>
    <property type="match status" value="1"/>
</dbReference>
<dbReference type="STRING" id="519424.AZF04_00525"/>
<dbReference type="InterPro" id="IPR006293">
    <property type="entry name" value="DNA_helicase_ATP-dep_RecQ_bac"/>
</dbReference>
<reference evidence="20" key="1">
    <citation type="submission" date="2016-02" db="EMBL/GenBank/DDBJ databases">
        <title>Genome sequence of Bacillus trypoxylicola KCTC 13244(T).</title>
        <authorList>
            <person name="Jeong H."/>
            <person name="Park S.-H."/>
            <person name="Choi S.-K."/>
        </authorList>
    </citation>
    <scope>NUCLEOTIDE SEQUENCE [LARGE SCALE GENOMIC DNA]</scope>
    <source>
        <strain evidence="20">KCTC 13244</strain>
    </source>
</reference>
<dbReference type="InterPro" id="IPR036388">
    <property type="entry name" value="WH-like_DNA-bd_sf"/>
</dbReference>
<evidence type="ECO:0000259" key="18">
    <source>
        <dbReference type="PROSITE" id="PS51192"/>
    </source>
</evidence>
<dbReference type="InterPro" id="IPR029491">
    <property type="entry name" value="Helicase_HTH"/>
</dbReference>
<dbReference type="SUPFAM" id="SSF47819">
    <property type="entry name" value="HRDC-like"/>
    <property type="match status" value="1"/>
</dbReference>
<keyword evidence="11" id="KW-0238">DNA-binding</keyword>
<dbReference type="InterPro" id="IPR001650">
    <property type="entry name" value="Helicase_C-like"/>
</dbReference>
<dbReference type="GO" id="GO:0016787">
    <property type="term" value="F:hydrolase activity"/>
    <property type="evidence" value="ECO:0007669"/>
    <property type="project" value="UniProtKB-KW"/>
</dbReference>
<evidence type="ECO:0000256" key="6">
    <source>
        <dbReference type="ARBA" id="ARBA00022763"/>
    </source>
</evidence>
<keyword evidence="10" id="KW-0067">ATP-binding</keyword>
<dbReference type="GO" id="GO:0043590">
    <property type="term" value="C:bacterial nucleoid"/>
    <property type="evidence" value="ECO:0007669"/>
    <property type="project" value="TreeGrafter"/>
</dbReference>
<evidence type="ECO:0000256" key="4">
    <source>
        <dbReference type="ARBA" id="ARBA00022723"/>
    </source>
</evidence>
<feature type="domain" description="Helicase ATP-binding" evidence="18">
    <location>
        <begin position="26"/>
        <end position="195"/>
    </location>
</feature>
<dbReference type="GO" id="GO:0006281">
    <property type="term" value="P:DNA repair"/>
    <property type="evidence" value="ECO:0007669"/>
    <property type="project" value="UniProtKB-KW"/>
</dbReference>
<dbReference type="EMBL" id="LTAO01000001">
    <property type="protein sequence ID" value="KYG35322.1"/>
    <property type="molecule type" value="Genomic_DNA"/>
</dbReference>
<dbReference type="InterPro" id="IPR036390">
    <property type="entry name" value="WH_DNA-bd_sf"/>
</dbReference>
<dbReference type="Pfam" id="PF16124">
    <property type="entry name" value="RecQ_Zn_bind"/>
    <property type="match status" value="1"/>
</dbReference>
<dbReference type="SMART" id="SM00956">
    <property type="entry name" value="RQC"/>
    <property type="match status" value="1"/>
</dbReference>
<evidence type="ECO:0000256" key="12">
    <source>
        <dbReference type="ARBA" id="ARBA00023172"/>
    </source>
</evidence>
<dbReference type="NCBIfam" id="TIGR01389">
    <property type="entry name" value="recQ"/>
    <property type="match status" value="1"/>
</dbReference>